<evidence type="ECO:0000256" key="8">
    <source>
        <dbReference type="ARBA" id="ARBA00022909"/>
    </source>
</evidence>
<protein>
    <recommendedName>
        <fullName evidence="3">2-amino-4-hydroxy-6-hydroxymethyldihydropteridine diphosphokinase</fullName>
        <ecNumber evidence="3">2.7.6.3</ecNumber>
    </recommendedName>
</protein>
<evidence type="ECO:0000256" key="3">
    <source>
        <dbReference type="ARBA" id="ARBA00013253"/>
    </source>
</evidence>
<dbReference type="UniPathway" id="UPA00077">
    <property type="reaction ID" value="UER00155"/>
</dbReference>
<dbReference type="InterPro" id="IPR035907">
    <property type="entry name" value="Hppk_sf"/>
</dbReference>
<evidence type="ECO:0000256" key="7">
    <source>
        <dbReference type="ARBA" id="ARBA00022840"/>
    </source>
</evidence>
<organism evidence="10 11">
    <name type="scientific">Effusibacillus dendaii</name>
    <dbReference type="NCBI Taxonomy" id="2743772"/>
    <lineage>
        <taxon>Bacteria</taxon>
        <taxon>Bacillati</taxon>
        <taxon>Bacillota</taxon>
        <taxon>Bacilli</taxon>
        <taxon>Bacillales</taxon>
        <taxon>Alicyclobacillaceae</taxon>
        <taxon>Effusibacillus</taxon>
    </lineage>
</organism>
<dbReference type="GO" id="GO:0046656">
    <property type="term" value="P:folic acid biosynthetic process"/>
    <property type="evidence" value="ECO:0007669"/>
    <property type="project" value="UniProtKB-KW"/>
</dbReference>
<keyword evidence="7" id="KW-0067">ATP-binding</keyword>
<evidence type="ECO:0000313" key="10">
    <source>
        <dbReference type="EMBL" id="BCJ87379.1"/>
    </source>
</evidence>
<evidence type="ECO:0000259" key="9">
    <source>
        <dbReference type="PROSITE" id="PS00794"/>
    </source>
</evidence>
<name>A0A7I8DEJ6_9BACL</name>
<dbReference type="Gene3D" id="3.30.70.560">
    <property type="entry name" value="7,8-Dihydro-6-hydroxymethylpterin-pyrophosphokinase HPPK"/>
    <property type="match status" value="1"/>
</dbReference>
<keyword evidence="11" id="KW-1185">Reference proteome</keyword>
<dbReference type="PANTHER" id="PTHR43071:SF1">
    <property type="entry name" value="2-AMINO-4-HYDROXY-6-HYDROXYMETHYLDIHYDROPTERIDINE PYROPHOSPHOKINASE"/>
    <property type="match status" value="1"/>
</dbReference>
<dbReference type="GO" id="GO:0046654">
    <property type="term" value="P:tetrahydrofolate biosynthetic process"/>
    <property type="evidence" value="ECO:0007669"/>
    <property type="project" value="UniProtKB-UniPathway"/>
</dbReference>
<dbReference type="SUPFAM" id="SSF55083">
    <property type="entry name" value="6-hydroxymethyl-7,8-dihydropterin pyrophosphokinase, HPPK"/>
    <property type="match status" value="1"/>
</dbReference>
<gene>
    <name evidence="10" type="primary">folK</name>
    <name evidence="10" type="ORF">skT53_23640</name>
</gene>
<keyword evidence="5" id="KW-0547">Nucleotide-binding</keyword>
<dbReference type="NCBIfam" id="TIGR01498">
    <property type="entry name" value="folK"/>
    <property type="match status" value="1"/>
</dbReference>
<comment type="catalytic activity">
    <reaction evidence="1">
        <text>6-hydroxymethyl-7,8-dihydropterin + ATP = (7,8-dihydropterin-6-yl)methyl diphosphate + AMP + H(+)</text>
        <dbReference type="Rhea" id="RHEA:11412"/>
        <dbReference type="ChEBI" id="CHEBI:15378"/>
        <dbReference type="ChEBI" id="CHEBI:30616"/>
        <dbReference type="ChEBI" id="CHEBI:44841"/>
        <dbReference type="ChEBI" id="CHEBI:72950"/>
        <dbReference type="ChEBI" id="CHEBI:456215"/>
        <dbReference type="EC" id="2.7.6.3"/>
    </reaction>
</comment>
<dbReference type="AlphaFoldDB" id="A0A7I8DEJ6"/>
<dbReference type="Proteomes" id="UP000593802">
    <property type="component" value="Chromosome"/>
</dbReference>
<dbReference type="InterPro" id="IPR000550">
    <property type="entry name" value="Hppk"/>
</dbReference>
<sequence length="184" mass="20422">MTDRGSQLDDAATSPIFVSMGSNLGEREAYLASALHSLSLRGISVLEQSPVYETKAVGIEDQPDFLNMVIRVQTDLAPHNLLKNLLQIEAEHGRVRDLKWGPRTLDLDLLFYGKLVEQSDDLILPHPHMHDRAFVLLPLQDLAPDWVHPLLGKTVREMVADVSGKGGVRRWEKPLANGCAPTES</sequence>
<evidence type="ECO:0000256" key="1">
    <source>
        <dbReference type="ARBA" id="ARBA00000198"/>
    </source>
</evidence>
<dbReference type="PANTHER" id="PTHR43071">
    <property type="entry name" value="2-AMINO-4-HYDROXY-6-HYDROXYMETHYLDIHYDROPTERIDINE PYROPHOSPHOKINASE"/>
    <property type="match status" value="1"/>
</dbReference>
<dbReference type="GO" id="GO:0003848">
    <property type="term" value="F:2-amino-4-hydroxy-6-hydroxymethyldihydropteridine diphosphokinase activity"/>
    <property type="evidence" value="ECO:0007669"/>
    <property type="project" value="UniProtKB-EC"/>
</dbReference>
<keyword evidence="4" id="KW-0808">Transferase</keyword>
<dbReference type="GO" id="GO:0005524">
    <property type="term" value="F:ATP binding"/>
    <property type="evidence" value="ECO:0007669"/>
    <property type="project" value="UniProtKB-KW"/>
</dbReference>
<dbReference type="Pfam" id="PF01288">
    <property type="entry name" value="HPPK"/>
    <property type="match status" value="1"/>
</dbReference>
<dbReference type="CDD" id="cd00483">
    <property type="entry name" value="HPPK"/>
    <property type="match status" value="1"/>
</dbReference>
<evidence type="ECO:0000256" key="6">
    <source>
        <dbReference type="ARBA" id="ARBA00022777"/>
    </source>
</evidence>
<dbReference type="GO" id="GO:0016301">
    <property type="term" value="F:kinase activity"/>
    <property type="evidence" value="ECO:0007669"/>
    <property type="project" value="UniProtKB-KW"/>
</dbReference>
<feature type="domain" description="7,8-dihydro-6-hydroxymethylpterin-pyrophosphokinase" evidence="9">
    <location>
        <begin position="99"/>
        <end position="110"/>
    </location>
</feature>
<dbReference type="EC" id="2.7.6.3" evidence="3"/>
<evidence type="ECO:0000256" key="2">
    <source>
        <dbReference type="ARBA" id="ARBA00005051"/>
    </source>
</evidence>
<reference evidence="10 11" key="1">
    <citation type="submission" date="2020-08" db="EMBL/GenBank/DDBJ databases">
        <title>Complete Genome Sequence of Effusibacillus dendaii Strain skT53, Isolated from Farmland soil.</title>
        <authorList>
            <person name="Konishi T."/>
            <person name="Kawasaki H."/>
        </authorList>
    </citation>
    <scope>NUCLEOTIDE SEQUENCE [LARGE SCALE GENOMIC DNA]</scope>
    <source>
        <strain evidence="11">skT53</strain>
    </source>
</reference>
<keyword evidence="8" id="KW-0289">Folate biosynthesis</keyword>
<dbReference type="PROSITE" id="PS00794">
    <property type="entry name" value="HPPK"/>
    <property type="match status" value="1"/>
</dbReference>
<dbReference type="KEGG" id="eff:skT53_23640"/>
<keyword evidence="6 10" id="KW-0418">Kinase</keyword>
<comment type="pathway">
    <text evidence="2">Cofactor biosynthesis; tetrahydrofolate biosynthesis; 2-amino-4-hydroxy-6-hydroxymethyl-7,8-dihydropteridine diphosphate from 7,8-dihydroneopterin triphosphate: step 4/4.</text>
</comment>
<evidence type="ECO:0000256" key="4">
    <source>
        <dbReference type="ARBA" id="ARBA00022679"/>
    </source>
</evidence>
<dbReference type="EMBL" id="AP023366">
    <property type="protein sequence ID" value="BCJ87379.1"/>
    <property type="molecule type" value="Genomic_DNA"/>
</dbReference>
<dbReference type="RefSeq" id="WP_200757295.1">
    <property type="nucleotide sequence ID" value="NZ_AP023366.1"/>
</dbReference>
<evidence type="ECO:0000256" key="5">
    <source>
        <dbReference type="ARBA" id="ARBA00022741"/>
    </source>
</evidence>
<proteinExistence type="predicted"/>
<evidence type="ECO:0000313" key="11">
    <source>
        <dbReference type="Proteomes" id="UP000593802"/>
    </source>
</evidence>
<accession>A0A7I8DEJ6</accession>